<organism evidence="1 2">
    <name type="scientific">Micromonospora globbae</name>
    <dbReference type="NCBI Taxonomy" id="1894969"/>
    <lineage>
        <taxon>Bacteria</taxon>
        <taxon>Bacillati</taxon>
        <taxon>Actinomycetota</taxon>
        <taxon>Actinomycetes</taxon>
        <taxon>Micromonosporales</taxon>
        <taxon>Micromonosporaceae</taxon>
        <taxon>Micromonospora</taxon>
    </lineage>
</organism>
<evidence type="ECO:0000313" key="1">
    <source>
        <dbReference type="EMBL" id="WUP47266.1"/>
    </source>
</evidence>
<sequence>MTNVVLNIGGKYPDAMRLLVRQLAASGDLPEGEATALLAMIPAPVSRR</sequence>
<name>A0ABZ1RZ82_9ACTN</name>
<accession>A0ABZ1RZ82</accession>
<dbReference type="Proteomes" id="UP001432190">
    <property type="component" value="Chromosome"/>
</dbReference>
<gene>
    <name evidence="1" type="ORF">OG994_16580</name>
</gene>
<dbReference type="RefSeq" id="WP_328850248.1">
    <property type="nucleotide sequence ID" value="NZ_CP108084.1"/>
</dbReference>
<dbReference type="EMBL" id="CP108084">
    <property type="protein sequence ID" value="WUP47266.1"/>
    <property type="molecule type" value="Genomic_DNA"/>
</dbReference>
<reference evidence="1" key="1">
    <citation type="submission" date="2022-10" db="EMBL/GenBank/DDBJ databases">
        <title>The complete genomes of actinobacterial strains from the NBC collection.</title>
        <authorList>
            <person name="Joergensen T.S."/>
            <person name="Alvarez Arevalo M."/>
            <person name="Sterndorff E.B."/>
            <person name="Faurdal D."/>
            <person name="Vuksanovic O."/>
            <person name="Mourched A.-S."/>
            <person name="Charusanti P."/>
            <person name="Shaw S."/>
            <person name="Blin K."/>
            <person name="Weber T."/>
        </authorList>
    </citation>
    <scope>NUCLEOTIDE SEQUENCE</scope>
    <source>
        <strain evidence="1">NBC_00256</strain>
    </source>
</reference>
<proteinExistence type="predicted"/>
<evidence type="ECO:0000313" key="2">
    <source>
        <dbReference type="Proteomes" id="UP001432190"/>
    </source>
</evidence>
<evidence type="ECO:0008006" key="3">
    <source>
        <dbReference type="Google" id="ProtNLM"/>
    </source>
</evidence>
<keyword evidence="2" id="KW-1185">Reference proteome</keyword>
<protein>
    <recommendedName>
        <fullName evidence="3">DUF3349 domain-containing protein</fullName>
    </recommendedName>
</protein>